<evidence type="ECO:0000256" key="3">
    <source>
        <dbReference type="ARBA" id="ARBA00008663"/>
    </source>
</evidence>
<organism evidence="16 17">
    <name type="scientific">Candidatus Phytoplasma meliae</name>
    <dbReference type="NCBI Taxonomy" id="1848402"/>
    <lineage>
        <taxon>Bacteria</taxon>
        <taxon>Bacillati</taxon>
        <taxon>Mycoplasmatota</taxon>
        <taxon>Mollicutes</taxon>
        <taxon>Acholeplasmatales</taxon>
        <taxon>Acholeplasmataceae</taxon>
        <taxon>Candidatus Phytoplasma</taxon>
        <taxon>16SrXIII (Mexican periwinkle virescence group)</taxon>
    </lineage>
</organism>
<evidence type="ECO:0000256" key="11">
    <source>
        <dbReference type="ARBA" id="ARBA00023152"/>
    </source>
</evidence>
<accession>A0ABS5CYF1</accession>
<evidence type="ECO:0000256" key="7">
    <source>
        <dbReference type="ARBA" id="ARBA00022741"/>
    </source>
</evidence>
<dbReference type="Gene3D" id="2.40.33.10">
    <property type="entry name" value="PK beta-barrel domain-like"/>
    <property type="match status" value="1"/>
</dbReference>
<comment type="cofactor">
    <cofactor evidence="1">
        <name>K(+)</name>
        <dbReference type="ChEBI" id="CHEBI:29103"/>
    </cofactor>
</comment>
<keyword evidence="12 16" id="KW-0670">Pyruvate</keyword>
<gene>
    <name evidence="16" type="primary">pyk</name>
    <name evidence="16" type="ORF">CHTY_002105</name>
</gene>
<dbReference type="EC" id="2.7.1.40" evidence="4 13"/>
<keyword evidence="8 14" id="KW-0418">Kinase</keyword>
<evidence type="ECO:0000256" key="6">
    <source>
        <dbReference type="ARBA" id="ARBA00022723"/>
    </source>
</evidence>
<dbReference type="InterPro" id="IPR018209">
    <property type="entry name" value="Pyrv_Knase_AS"/>
</dbReference>
<dbReference type="NCBIfam" id="TIGR01064">
    <property type="entry name" value="pyruv_kin"/>
    <property type="match status" value="1"/>
</dbReference>
<keyword evidence="5 14" id="KW-0808">Transferase</keyword>
<evidence type="ECO:0000256" key="8">
    <source>
        <dbReference type="ARBA" id="ARBA00022777"/>
    </source>
</evidence>
<dbReference type="Gene3D" id="3.40.1380.20">
    <property type="entry name" value="Pyruvate kinase, C-terminal domain"/>
    <property type="match status" value="1"/>
</dbReference>
<dbReference type="Pfam" id="PF00224">
    <property type="entry name" value="PK"/>
    <property type="match status" value="1"/>
</dbReference>
<keyword evidence="17" id="KW-1185">Reference proteome</keyword>
<comment type="catalytic activity">
    <reaction evidence="14">
        <text>pyruvate + ATP = phosphoenolpyruvate + ADP + H(+)</text>
        <dbReference type="Rhea" id="RHEA:18157"/>
        <dbReference type="ChEBI" id="CHEBI:15361"/>
        <dbReference type="ChEBI" id="CHEBI:15378"/>
        <dbReference type="ChEBI" id="CHEBI:30616"/>
        <dbReference type="ChEBI" id="CHEBI:58702"/>
        <dbReference type="ChEBI" id="CHEBI:456216"/>
        <dbReference type="EC" id="2.7.1.40"/>
    </reaction>
</comment>
<dbReference type="InterPro" id="IPR015806">
    <property type="entry name" value="Pyrv_Knase_insert_dom_sf"/>
</dbReference>
<evidence type="ECO:0000256" key="2">
    <source>
        <dbReference type="ARBA" id="ARBA00004997"/>
    </source>
</evidence>
<dbReference type="InterPro" id="IPR011037">
    <property type="entry name" value="Pyrv_Knase-like_insert_dom_sf"/>
</dbReference>
<sequence length="448" mass="50372">MNKTKLVCTLGPACQDKTILKQLVKNGLNVARFNFSHADYENSKKNLKVIQEINQELNTYVATMLDTKGPEIRTHEFDGQVQIEKNTQVRIAFKEVLGTKEKFSINYYELYDDIKIDDSIFIDDGYLTLKVIEKDEQNRELVTKAQNTHIVKSRRGVNVPNIKLKMPYISEKDARDITFACQQKYDFLALSFVRNTQDVSDVKEIINSCQNKNIKIISKIENQEGIDNLADIIAVSDGIMVARGDLGIEVSGELVPLYQTQMIQDCLNAGKPVIVATQMLESMQKNPRPTKAEISDVWNAVLEGTTATMLSGESASGLYPEVAVSYMAKINHKAEEYVDYEFMTSLYEPTNTTDYLAYGVIQMALKGKINAIVVDDLKYAYALSKLHSPVPVLVQVKDQNEGNSLALNFANTPYINQNELTAKLNILQKKELNNLVIATITKDTLTLI</sequence>
<dbReference type="SUPFAM" id="SSF50800">
    <property type="entry name" value="PK beta-barrel domain-like"/>
    <property type="match status" value="1"/>
</dbReference>
<proteinExistence type="inferred from homology"/>
<comment type="similarity">
    <text evidence="3 14">Belongs to the pyruvate kinase family.</text>
</comment>
<dbReference type="GO" id="GO:0016301">
    <property type="term" value="F:kinase activity"/>
    <property type="evidence" value="ECO:0007669"/>
    <property type="project" value="UniProtKB-KW"/>
</dbReference>
<evidence type="ECO:0000259" key="15">
    <source>
        <dbReference type="Pfam" id="PF00224"/>
    </source>
</evidence>
<reference evidence="16" key="1">
    <citation type="submission" date="2021-04" db="EMBL/GenBank/DDBJ databases">
        <title>Genomic features of Candidatus Phytoplasma meliae isolate ChTYXIII (1SrXIII-G).</title>
        <authorList>
            <person name="Fernandez F.D."/>
            <person name="Conci L.R."/>
        </authorList>
    </citation>
    <scope>NUCLEOTIDE SEQUENCE [LARGE SCALE GENOMIC DNA]</scope>
    <source>
        <strain evidence="16">ChTYXIII-Mo</strain>
    </source>
</reference>
<dbReference type="Proteomes" id="UP001195571">
    <property type="component" value="Unassembled WGS sequence"/>
</dbReference>
<evidence type="ECO:0000256" key="14">
    <source>
        <dbReference type="RuleBase" id="RU000504"/>
    </source>
</evidence>
<evidence type="ECO:0000256" key="12">
    <source>
        <dbReference type="ARBA" id="ARBA00023317"/>
    </source>
</evidence>
<dbReference type="RefSeq" id="WP_203552276.1">
    <property type="nucleotide sequence ID" value="NZ_JACAOD020000008.1"/>
</dbReference>
<dbReference type="SUPFAM" id="SSF52935">
    <property type="entry name" value="PK C-terminal domain-like"/>
    <property type="match status" value="1"/>
</dbReference>
<evidence type="ECO:0000256" key="1">
    <source>
        <dbReference type="ARBA" id="ARBA00001958"/>
    </source>
</evidence>
<dbReference type="InterPro" id="IPR015813">
    <property type="entry name" value="Pyrv/PenolPyrv_kinase-like_dom"/>
</dbReference>
<evidence type="ECO:0000256" key="10">
    <source>
        <dbReference type="ARBA" id="ARBA00022842"/>
    </source>
</evidence>
<keyword evidence="6" id="KW-0479">Metal-binding</keyword>
<evidence type="ECO:0000256" key="9">
    <source>
        <dbReference type="ARBA" id="ARBA00022840"/>
    </source>
</evidence>
<protein>
    <recommendedName>
        <fullName evidence="4 13">Pyruvate kinase</fullName>
        <ecNumber evidence="4 13">2.7.1.40</ecNumber>
    </recommendedName>
</protein>
<dbReference type="InterPro" id="IPR036918">
    <property type="entry name" value="Pyrv_Knase_C_sf"/>
</dbReference>
<dbReference type="GO" id="GO:0004743">
    <property type="term" value="F:pyruvate kinase activity"/>
    <property type="evidence" value="ECO:0007669"/>
    <property type="project" value="UniProtKB-EC"/>
</dbReference>
<dbReference type="SUPFAM" id="SSF51621">
    <property type="entry name" value="Phosphoenolpyruvate/pyruvate domain"/>
    <property type="match status" value="1"/>
</dbReference>
<comment type="caution">
    <text evidence="16">The sequence shown here is derived from an EMBL/GenBank/DDBJ whole genome shotgun (WGS) entry which is preliminary data.</text>
</comment>
<dbReference type="NCBIfam" id="NF004491">
    <property type="entry name" value="PRK05826.1"/>
    <property type="match status" value="1"/>
</dbReference>
<dbReference type="EMBL" id="JACAOD020000008">
    <property type="protein sequence ID" value="MBP5836013.1"/>
    <property type="molecule type" value="Genomic_DNA"/>
</dbReference>
<dbReference type="InterPro" id="IPR015793">
    <property type="entry name" value="Pyrv_Knase_brl"/>
</dbReference>
<dbReference type="PROSITE" id="PS00110">
    <property type="entry name" value="PYRUVATE_KINASE"/>
    <property type="match status" value="1"/>
</dbReference>
<dbReference type="InterPro" id="IPR040442">
    <property type="entry name" value="Pyrv_kinase-like_dom_sf"/>
</dbReference>
<keyword evidence="11 14" id="KW-0324">Glycolysis</keyword>
<evidence type="ECO:0000256" key="5">
    <source>
        <dbReference type="ARBA" id="ARBA00022679"/>
    </source>
</evidence>
<evidence type="ECO:0000313" key="16">
    <source>
        <dbReference type="EMBL" id="MBP5836013.1"/>
    </source>
</evidence>
<evidence type="ECO:0000256" key="13">
    <source>
        <dbReference type="NCBIfam" id="TIGR01064"/>
    </source>
</evidence>
<feature type="domain" description="Pyruvate kinase barrel" evidence="15">
    <location>
        <begin position="2"/>
        <end position="324"/>
    </location>
</feature>
<name>A0ABS5CYF1_9MOLU</name>
<dbReference type="InterPro" id="IPR001697">
    <property type="entry name" value="Pyr_Knase"/>
</dbReference>
<keyword evidence="7" id="KW-0547">Nucleotide-binding</keyword>
<evidence type="ECO:0000313" key="17">
    <source>
        <dbReference type="Proteomes" id="UP001195571"/>
    </source>
</evidence>
<keyword evidence="10 14" id="KW-0460">Magnesium</keyword>
<evidence type="ECO:0000256" key="4">
    <source>
        <dbReference type="ARBA" id="ARBA00012142"/>
    </source>
</evidence>
<keyword evidence="9" id="KW-0067">ATP-binding</keyword>
<dbReference type="PRINTS" id="PR01050">
    <property type="entry name" value="PYRUVTKNASE"/>
</dbReference>
<dbReference type="Gene3D" id="3.20.20.60">
    <property type="entry name" value="Phosphoenolpyruvate-binding domains"/>
    <property type="match status" value="1"/>
</dbReference>
<comment type="pathway">
    <text evidence="2 14">Carbohydrate degradation; glycolysis; pyruvate from D-glyceraldehyde 3-phosphate: step 5/5.</text>
</comment>
<dbReference type="PANTHER" id="PTHR11817">
    <property type="entry name" value="PYRUVATE KINASE"/>
    <property type="match status" value="1"/>
</dbReference>